<evidence type="ECO:0000313" key="1">
    <source>
        <dbReference type="EMBL" id="KAI3369616.1"/>
    </source>
</evidence>
<dbReference type="EMBL" id="CM041537">
    <property type="protein sequence ID" value="KAI3369616.1"/>
    <property type="molecule type" value="Genomic_DNA"/>
</dbReference>
<gene>
    <name evidence="1" type="ORF">L3Q82_025328</name>
</gene>
<comment type="caution">
    <text evidence="1">The sequence shown here is derived from an EMBL/GenBank/DDBJ whole genome shotgun (WGS) entry which is preliminary data.</text>
</comment>
<reference evidence="1" key="1">
    <citation type="submission" date="2022-04" db="EMBL/GenBank/DDBJ databases">
        <title>Jade perch genome.</title>
        <authorList>
            <person name="Chao B."/>
        </authorList>
    </citation>
    <scope>NUCLEOTIDE SEQUENCE</scope>
    <source>
        <strain evidence="1">CB-2022</strain>
    </source>
</reference>
<evidence type="ECO:0000313" key="2">
    <source>
        <dbReference type="Proteomes" id="UP000831701"/>
    </source>
</evidence>
<keyword evidence="2" id="KW-1185">Reference proteome</keyword>
<protein>
    <submittedName>
        <fullName evidence="1">Uncharacterized protein</fullName>
    </submittedName>
</protein>
<organism evidence="1 2">
    <name type="scientific">Scortum barcoo</name>
    <name type="common">barcoo grunter</name>
    <dbReference type="NCBI Taxonomy" id="214431"/>
    <lineage>
        <taxon>Eukaryota</taxon>
        <taxon>Metazoa</taxon>
        <taxon>Chordata</taxon>
        <taxon>Craniata</taxon>
        <taxon>Vertebrata</taxon>
        <taxon>Euteleostomi</taxon>
        <taxon>Actinopterygii</taxon>
        <taxon>Neopterygii</taxon>
        <taxon>Teleostei</taxon>
        <taxon>Neoteleostei</taxon>
        <taxon>Acanthomorphata</taxon>
        <taxon>Eupercaria</taxon>
        <taxon>Centrarchiformes</taxon>
        <taxon>Terapontoidei</taxon>
        <taxon>Terapontidae</taxon>
        <taxon>Scortum</taxon>
    </lineage>
</organism>
<accession>A0ACB8WPH2</accession>
<proteinExistence type="predicted"/>
<dbReference type="Proteomes" id="UP000831701">
    <property type="component" value="Chromosome 7"/>
</dbReference>
<name>A0ACB8WPH2_9TELE</name>
<sequence length="1429" mass="158470">MASDPGLAAILLWTVSLQALGAAGTNSNEGQNAYTTMRRREKRRASGEKNFRKSLEKDETRRRREGGPVGQLKMPSPSLTLHTPPLSHLDQRDTYVRMLFIDYSSAFNTIVPSKLSRHQAQRPLGLNSALCDSILNFLMGRPQAVRIGSTTSSTLTLNTSAPQDCVLNPLLYSAQHGLKDPLQLLQMEYVASEEQNPLSPVPAHDPDESTGHDDDHRRLGLANVPITWGNQKVQAGSQLGLLREEQKVQAGRRQGQSTRNQQEAAVIRAASSDKILHHSRVLQGQKQWDAINEMDEYFSPIHTYQVCNVMSPSQNNWLRTGWIPREGARRIYIEVKFTLRDCNSMPGVLGTCKETFNLYYYESDRAVGSAIRENQFIKIDTIAADESFTGVDLGVRRLKLNTEVRGVGPLNRRGFYLAFQDIGACIALTSVRVYYKRCVGVSRNLAVFTDVVTGADSSSLVEVRGQCVDHAEERDTPKMYCSAEGEWLVPIGRCVCSAGFEEHRDSCVGKLAQGSLPVWCSSDELWCVVREAPRCIPSIYSVYYPLAACEVGFYKPVAGDGLCGKCPQHSHSETRAALSCPCDSNYYRAADDPPAAPCSRPPSAPVSVISSVNGTSVNLEWDRPLDTGGRSDLQYSVLCQKCSVEGGLCEDCASSPGGTGGGKAGGASIGAGGGGIVERSGTAAVRFVPRQTGLKEPWVTVLNLVAHTNYSFRILAMNAVTHLSNEPTPYAVVNITTNQAAPSEVLAIRQENTSQNSVTLLWHEPNQPNGVILEYDIKYYEKDNEEQSYSTLKSKNTSAKVSGLKPGTKYIFQVRARTSAGCGRFSQNVEIQTGKAAPLRYNTMTIIWICMALVSSLVTFLAIVICRKRQGYTLPHYPSLLCNVVRMGGGRWALFIRLRKWKCRRCCALLNQRRRVQRPPREVVCDVHPQELGTADHLHGRVVDEERSVAGLDLPEVHDDLFGLVNVQDQVVARAEGDDAGGVLALAQLCVCVCKVWLSYRHCGYSKAFQDSDEEKMHYQNGHVSFPDTRFYIDPHTYEDPCQVVHEFAREIEASRIKIEKIIGSGEFGEVCYGRMRLPGKRDIPVALKTLKAGYTEKQKRDFLAEASIMAQFDHPNVIRLEGVVTQSKPVMIITEYMENGSLDSFLRRHDGQFTIIQLVGLLRGIAAGMTYLSDLGYIHRDLAARNILVNSNLVCKVSDFGLSRVLEDDPDAAYTTSGGKIPIRWTAPEAIAYRKFSSSSDVWSYGVVMWEVMSYGERPYWNLTNRDVIKSVEEGYRLPSPMGCPAALHTLMLDCWQKDRNERPRFCQIVTVLDKLIRNPENLKSMDTLCSLNSPPLMERAIPDFSSCNSVNEVAGHHKDGPLQGPLCSRGLPHSGTRHRHEPRVSTDHGGKDIQRLGVTLMGHQKKIMTSVQLMRAQVLNKSVPSVH</sequence>
<feature type="non-terminal residue" evidence="1">
    <location>
        <position position="1429"/>
    </location>
</feature>